<proteinExistence type="predicted"/>
<gene>
    <name evidence="6" type="ORF">G4L39_09520</name>
</gene>
<feature type="domain" description="Response regulatory" evidence="5">
    <location>
        <begin position="6"/>
        <end position="122"/>
    </location>
</feature>
<evidence type="ECO:0000259" key="5">
    <source>
        <dbReference type="PROSITE" id="PS50110"/>
    </source>
</evidence>
<dbReference type="SUPFAM" id="SSF52172">
    <property type="entry name" value="CheY-like"/>
    <property type="match status" value="1"/>
</dbReference>
<dbReference type="InterPro" id="IPR001789">
    <property type="entry name" value="Sig_transdc_resp-reg_receiver"/>
</dbReference>
<dbReference type="SMART" id="SM00421">
    <property type="entry name" value="HTH_LUXR"/>
    <property type="match status" value="1"/>
</dbReference>
<sequence length="210" mass="23013">MQPPIRVAIVDDDRALCAAMAAFLDATPGFQCVGIHFTAESALQGIPARPPDVVLMDINMPGRDGIACVRELKAHLPDTQIVMLTVYEDTDKIFAALSAGATGYLLKRLSPEKLLEAIREVHEGGSPMSSSIARKVVASFRRGGPPPRPPLPLSPREQAVLEALARGLTYKQIADQLQISVDTIRTYIRRIYEKLHVQSRTEAVAKYLRS</sequence>
<evidence type="ECO:0000313" key="6">
    <source>
        <dbReference type="EMBL" id="NGO39631.1"/>
    </source>
</evidence>
<feature type="domain" description="HTH luxR-type" evidence="4">
    <location>
        <begin position="146"/>
        <end position="210"/>
    </location>
</feature>
<reference evidence="6 7" key="1">
    <citation type="submission" date="2020-02" db="EMBL/GenBank/DDBJ databases">
        <title>Draft genome sequence of Limisphaera ngatamarikiensis NGM72.4T, a thermophilic Verrucomicrobia grouped in subdivision 3.</title>
        <authorList>
            <person name="Carere C.R."/>
            <person name="Steen J."/>
            <person name="Hugenholtz P."/>
            <person name="Stott M.B."/>
        </authorList>
    </citation>
    <scope>NUCLEOTIDE SEQUENCE [LARGE SCALE GENOMIC DNA]</scope>
    <source>
        <strain evidence="6 7">NGM72.4</strain>
    </source>
</reference>
<organism evidence="6 7">
    <name type="scientific">Limisphaera ngatamarikiensis</name>
    <dbReference type="NCBI Taxonomy" id="1324935"/>
    <lineage>
        <taxon>Bacteria</taxon>
        <taxon>Pseudomonadati</taxon>
        <taxon>Verrucomicrobiota</taxon>
        <taxon>Verrucomicrobiia</taxon>
        <taxon>Limisphaerales</taxon>
        <taxon>Limisphaeraceae</taxon>
        <taxon>Limisphaera</taxon>
    </lineage>
</organism>
<dbReference type="PROSITE" id="PS50110">
    <property type="entry name" value="RESPONSE_REGULATORY"/>
    <property type="match status" value="1"/>
</dbReference>
<dbReference type="EMBL" id="JAAKYA010000064">
    <property type="protein sequence ID" value="NGO39631.1"/>
    <property type="molecule type" value="Genomic_DNA"/>
</dbReference>
<dbReference type="AlphaFoldDB" id="A0A6M1RW64"/>
<dbReference type="InterPro" id="IPR011006">
    <property type="entry name" value="CheY-like_superfamily"/>
</dbReference>
<dbReference type="GO" id="GO:0003677">
    <property type="term" value="F:DNA binding"/>
    <property type="evidence" value="ECO:0007669"/>
    <property type="project" value="UniProtKB-KW"/>
</dbReference>
<dbReference type="SMART" id="SM00448">
    <property type="entry name" value="REC"/>
    <property type="match status" value="1"/>
</dbReference>
<keyword evidence="7" id="KW-1185">Reference proteome</keyword>
<dbReference type="Pfam" id="PF00072">
    <property type="entry name" value="Response_reg"/>
    <property type="match status" value="1"/>
</dbReference>
<keyword evidence="2" id="KW-0238">DNA-binding</keyword>
<evidence type="ECO:0000256" key="2">
    <source>
        <dbReference type="ARBA" id="ARBA00023125"/>
    </source>
</evidence>
<keyword evidence="1 3" id="KW-0597">Phosphoprotein</keyword>
<comment type="caution">
    <text evidence="6">The sequence shown here is derived from an EMBL/GenBank/DDBJ whole genome shotgun (WGS) entry which is preliminary data.</text>
</comment>
<dbReference type="Pfam" id="PF00196">
    <property type="entry name" value="GerE"/>
    <property type="match status" value="1"/>
</dbReference>
<dbReference type="GO" id="GO:0006355">
    <property type="term" value="P:regulation of DNA-templated transcription"/>
    <property type="evidence" value="ECO:0007669"/>
    <property type="project" value="InterPro"/>
</dbReference>
<accession>A0A6M1RW64</accession>
<feature type="modified residue" description="4-aspartylphosphate" evidence="3">
    <location>
        <position position="57"/>
    </location>
</feature>
<dbReference type="PRINTS" id="PR00038">
    <property type="entry name" value="HTHLUXR"/>
</dbReference>
<evidence type="ECO:0000256" key="1">
    <source>
        <dbReference type="ARBA" id="ARBA00022553"/>
    </source>
</evidence>
<dbReference type="CDD" id="cd06170">
    <property type="entry name" value="LuxR_C_like"/>
    <property type="match status" value="1"/>
</dbReference>
<dbReference type="SUPFAM" id="SSF46894">
    <property type="entry name" value="C-terminal effector domain of the bipartite response regulators"/>
    <property type="match status" value="1"/>
</dbReference>
<dbReference type="GO" id="GO:0000160">
    <property type="term" value="P:phosphorelay signal transduction system"/>
    <property type="evidence" value="ECO:0007669"/>
    <property type="project" value="InterPro"/>
</dbReference>
<dbReference type="InterPro" id="IPR016032">
    <property type="entry name" value="Sig_transdc_resp-reg_C-effctor"/>
</dbReference>
<evidence type="ECO:0000259" key="4">
    <source>
        <dbReference type="PROSITE" id="PS50043"/>
    </source>
</evidence>
<dbReference type="Gene3D" id="3.40.50.2300">
    <property type="match status" value="1"/>
</dbReference>
<evidence type="ECO:0000256" key="3">
    <source>
        <dbReference type="PROSITE-ProRule" id="PRU00169"/>
    </source>
</evidence>
<dbReference type="RefSeq" id="WP_165107772.1">
    <property type="nucleotide sequence ID" value="NZ_JAAKYA010000064.1"/>
</dbReference>
<dbReference type="InterPro" id="IPR058245">
    <property type="entry name" value="NreC/VraR/RcsB-like_REC"/>
</dbReference>
<name>A0A6M1RW64_9BACT</name>
<dbReference type="Proteomes" id="UP000477311">
    <property type="component" value="Unassembled WGS sequence"/>
</dbReference>
<evidence type="ECO:0000313" key="7">
    <source>
        <dbReference type="Proteomes" id="UP000477311"/>
    </source>
</evidence>
<dbReference type="CDD" id="cd17535">
    <property type="entry name" value="REC_NarL-like"/>
    <property type="match status" value="1"/>
</dbReference>
<dbReference type="PANTHER" id="PTHR43214:SF43">
    <property type="entry name" value="TWO-COMPONENT RESPONSE REGULATOR"/>
    <property type="match status" value="1"/>
</dbReference>
<dbReference type="InterPro" id="IPR000792">
    <property type="entry name" value="Tscrpt_reg_LuxR_C"/>
</dbReference>
<dbReference type="InterPro" id="IPR039420">
    <property type="entry name" value="WalR-like"/>
</dbReference>
<dbReference type="PANTHER" id="PTHR43214">
    <property type="entry name" value="TWO-COMPONENT RESPONSE REGULATOR"/>
    <property type="match status" value="1"/>
</dbReference>
<dbReference type="PROSITE" id="PS00622">
    <property type="entry name" value="HTH_LUXR_1"/>
    <property type="match status" value="1"/>
</dbReference>
<protein>
    <submittedName>
        <fullName evidence="6">Response regulator transcription factor</fullName>
    </submittedName>
</protein>
<dbReference type="PROSITE" id="PS50043">
    <property type="entry name" value="HTH_LUXR_2"/>
    <property type="match status" value="1"/>
</dbReference>